<dbReference type="Proteomes" id="UP000001261">
    <property type="component" value="Unassembled WGS sequence"/>
</dbReference>
<dbReference type="SUPFAM" id="SSF64268">
    <property type="entry name" value="PX domain"/>
    <property type="match status" value="1"/>
</dbReference>
<feature type="region of interest" description="Disordered" evidence="2">
    <location>
        <begin position="742"/>
        <end position="779"/>
    </location>
</feature>
<feature type="region of interest" description="Disordered" evidence="2">
    <location>
        <begin position="1"/>
        <end position="26"/>
    </location>
</feature>
<evidence type="ECO:0000259" key="5">
    <source>
        <dbReference type="PROSITE" id="PS51207"/>
    </source>
</evidence>
<dbReference type="OMA" id="INGWIIH"/>
<dbReference type="PANTHER" id="PTHR22775">
    <property type="entry name" value="SORTING NEXIN"/>
    <property type="match status" value="1"/>
</dbReference>
<evidence type="ECO:0000259" key="4">
    <source>
        <dbReference type="PROSITE" id="PS50195"/>
    </source>
</evidence>
<dbReference type="CDD" id="cd06093">
    <property type="entry name" value="PX_domain"/>
    <property type="match status" value="1"/>
</dbReference>
<name>A0A0E1RYR4_COCIM</name>
<dbReference type="PROSITE" id="PS50195">
    <property type="entry name" value="PX"/>
    <property type="match status" value="1"/>
</dbReference>
<reference evidence="7" key="1">
    <citation type="journal article" date="2009" name="Genome Res.">
        <title>Comparative genomic analyses of the human fungal pathogens Coccidioides and their relatives.</title>
        <authorList>
            <person name="Sharpton T.J."/>
            <person name="Stajich J.E."/>
            <person name="Rounsley S.D."/>
            <person name="Gardner M.J."/>
            <person name="Wortman J.R."/>
            <person name="Jordar V.S."/>
            <person name="Maiti R."/>
            <person name="Kodira C.D."/>
            <person name="Neafsey D.E."/>
            <person name="Zeng Q."/>
            <person name="Hung C.-Y."/>
            <person name="McMahan C."/>
            <person name="Muszewska A."/>
            <person name="Grynberg M."/>
            <person name="Mandel M.A."/>
            <person name="Kellner E.M."/>
            <person name="Barker B.M."/>
            <person name="Galgiani J.N."/>
            <person name="Orbach M.J."/>
            <person name="Kirkland T.N."/>
            <person name="Cole G.T."/>
            <person name="Henn M.R."/>
            <person name="Birren B.W."/>
            <person name="Taylor J.W."/>
        </authorList>
    </citation>
    <scope>NUCLEOTIDE SEQUENCE [LARGE SCALE GENOMIC DNA]</scope>
    <source>
        <strain evidence="7">RS</strain>
    </source>
</reference>
<keyword evidence="3" id="KW-0812">Transmembrane</keyword>
<evidence type="ECO:0000256" key="3">
    <source>
        <dbReference type="SAM" id="Phobius"/>
    </source>
</evidence>
<dbReference type="OrthoDB" id="41200at2759"/>
<dbReference type="InterPro" id="IPR003114">
    <property type="entry name" value="Phox_assoc"/>
</dbReference>
<dbReference type="AlphaFoldDB" id="A0A0E1RYR4"/>
<reference evidence="7" key="2">
    <citation type="journal article" date="2010" name="Genome Res.">
        <title>Population genomic sequencing of Coccidioides fungi reveals recent hybridization and transposon control.</title>
        <authorList>
            <person name="Neafsey D.E."/>
            <person name="Barker B.M."/>
            <person name="Sharpton T.J."/>
            <person name="Stajich J.E."/>
            <person name="Park D.J."/>
            <person name="Whiston E."/>
            <person name="Hung C.-Y."/>
            <person name="McMahan C."/>
            <person name="White J."/>
            <person name="Sykes S."/>
            <person name="Heiman D."/>
            <person name="Young S."/>
            <person name="Zeng Q."/>
            <person name="Abouelleil A."/>
            <person name="Aftuck L."/>
            <person name="Bessette D."/>
            <person name="Brown A."/>
            <person name="FitzGerald M."/>
            <person name="Lui A."/>
            <person name="Macdonald J.P."/>
            <person name="Priest M."/>
            <person name="Orbach M.J."/>
            <person name="Galgiani J.N."/>
            <person name="Kirkland T.N."/>
            <person name="Cole G.T."/>
            <person name="Birren B.W."/>
            <person name="Henn M.R."/>
            <person name="Taylor J.W."/>
            <person name="Rounsley S.D."/>
        </authorList>
    </citation>
    <scope>GENOME REANNOTATION</scope>
    <source>
        <strain evidence="7">RS</strain>
    </source>
</reference>
<dbReference type="Gene3D" id="3.30.1520.10">
    <property type="entry name" value="Phox-like domain"/>
    <property type="match status" value="1"/>
</dbReference>
<dbReference type="GO" id="GO:0035091">
    <property type="term" value="F:phosphatidylinositol binding"/>
    <property type="evidence" value="ECO:0007669"/>
    <property type="project" value="InterPro"/>
</dbReference>
<dbReference type="KEGG" id="cim:CIMG_04237"/>
<dbReference type="PROSITE" id="PS51207">
    <property type="entry name" value="PXA"/>
    <property type="match status" value="1"/>
</dbReference>
<organism evidence="6 7">
    <name type="scientific">Coccidioides immitis (strain RS)</name>
    <name type="common">Valley fever fungus</name>
    <dbReference type="NCBI Taxonomy" id="246410"/>
    <lineage>
        <taxon>Eukaryota</taxon>
        <taxon>Fungi</taxon>
        <taxon>Dikarya</taxon>
        <taxon>Ascomycota</taxon>
        <taxon>Pezizomycotina</taxon>
        <taxon>Eurotiomycetes</taxon>
        <taxon>Eurotiomycetidae</taxon>
        <taxon>Onygenales</taxon>
        <taxon>Onygenaceae</taxon>
        <taxon>Coccidioides</taxon>
    </lineage>
</organism>
<gene>
    <name evidence="6" type="ORF">CIMG_04237</name>
</gene>
<evidence type="ECO:0000313" key="6">
    <source>
        <dbReference type="EMBL" id="EAS33213.1"/>
    </source>
</evidence>
<dbReference type="Pfam" id="PF02194">
    <property type="entry name" value="PXA"/>
    <property type="match status" value="1"/>
</dbReference>
<dbReference type="Pfam" id="PF00787">
    <property type="entry name" value="PX"/>
    <property type="match status" value="1"/>
</dbReference>
<dbReference type="InterPro" id="IPR013937">
    <property type="entry name" value="Sorting_nexin_C"/>
</dbReference>
<dbReference type="VEuPathDB" id="FungiDB:CIMG_04237"/>
<proteinExistence type="inferred from homology"/>
<dbReference type="InterPro" id="IPR036871">
    <property type="entry name" value="PX_dom_sf"/>
</dbReference>
<dbReference type="EMBL" id="GG704916">
    <property type="protein sequence ID" value="EAS33213.1"/>
    <property type="molecule type" value="Genomic_DNA"/>
</dbReference>
<dbReference type="RefSeq" id="XP_001244796.1">
    <property type="nucleotide sequence ID" value="XM_001244795.2"/>
</dbReference>
<keyword evidence="3" id="KW-0472">Membrane</keyword>
<feature type="domain" description="PX" evidence="4">
    <location>
        <begin position="511"/>
        <end position="627"/>
    </location>
</feature>
<dbReference type="GeneID" id="4563003"/>
<dbReference type="InParanoid" id="A0A0E1RYR4"/>
<keyword evidence="3" id="KW-1133">Transmembrane helix</keyword>
<dbReference type="PANTHER" id="PTHR22775:SF47">
    <property type="entry name" value="MEIOTICALLY UP-REGULATED GENE 122 PROTEIN"/>
    <property type="match status" value="1"/>
</dbReference>
<accession>A0A0E1RYR4</accession>
<keyword evidence="7" id="KW-1185">Reference proteome</keyword>
<feature type="region of interest" description="Disordered" evidence="2">
    <location>
        <begin position="683"/>
        <end position="703"/>
    </location>
</feature>
<feature type="compositionally biased region" description="Polar residues" evidence="2">
    <location>
        <begin position="16"/>
        <end position="26"/>
    </location>
</feature>
<dbReference type="STRING" id="246410.A0A0E1RYR4"/>
<protein>
    <submittedName>
        <fullName evidence="6">PX domain-containing protein</fullName>
    </submittedName>
</protein>
<feature type="compositionally biased region" description="Polar residues" evidence="2">
    <location>
        <begin position="742"/>
        <end position="762"/>
    </location>
</feature>
<dbReference type="SMART" id="SM00313">
    <property type="entry name" value="PXA"/>
    <property type="match status" value="1"/>
</dbReference>
<feature type="transmembrane region" description="Helical" evidence="3">
    <location>
        <begin position="47"/>
        <end position="78"/>
    </location>
</feature>
<sequence length="1014" mass="110153">MAPIDGQDAPLKATVHGSQQSLKTEAQPPTLTNHILSLFSRCNSSSFVAIIGGLFACLYVVFGRLALLFIGVVGGAILHAWWEEWNDSPGENKANEALRRRRELGIELAERLMRSEVISMESTPAEHPSVAKIQNGEPDLSTLHPAPAAALEAVVNAVIKDYIRWWYDPILPSETNFPRACRESLVSFIHSVSVHLSRKRPAELFLQFVMNSSSIMIVFLSEISIALGPANANATSVADAINIYLEEFPESGLANIVSIEEQRKRLRVMASELLKNFLDSTAYDCAPVQIFLREIVTGVIFESIIKTCSAPDYINGWIIHLLEGGEPEFINAIDAGLDALDKASDTQLNPGPTYISPAHGDPDSIITDRESPNPRTRHNLATTVLTGSDPMGVPSTDESGKAHCRNQSINGMVSPENTVIQHENMGNHSEALCQATSATLDSGEGVSSGIIRLPTFTTKEGASVSPGSMDGCHVSKASSGTSPLIQNRGHTPSAEALAATPSAAKLLHASISILEDFATHVDGIMRSRPTTEYLVQVEPKCSHLSGWMIARQYTDFESLHETLRRISVVSGVTQFSMRHPNLPDWKNRNAEDLRGLLENYLQDALHHEALAESEGLKRFFEKGLGAGFPSTSVPTRMGSVFRNPAVLENMGKGVLGVISTAPKGVAEGGKAVLGGVSGFFGSTASGAKRRRAESPTSRSRPEFEETIADHAKSAITESHWDRSSRPELEEHGDRLVMSHSQLAKVSDEPPTTYSSSFTQSVSAGPWKNGEIEPVSDHGVAFPNDSTLHLSCESVTRQERIVPHRGETQSTIITTIQSAQGNEILNPNTCEAAEIHREGKAADSKSDPHAALSEEEAIMVVELLFAVVNEIYGLSSAWKFRKRLLHAAKAFLLRPGNPNLEAIRLLIQDSIIKDNTTHETLADYINMLRESCFSAQDNGEPATPLTLTEKDRKKMQERARSLLIENGMPSALISCMGSNATSEALGRIFDSLQIESVARGFVCAVLLQALKVIVQ</sequence>
<feature type="domain" description="PXA" evidence="5">
    <location>
        <begin position="144"/>
        <end position="326"/>
    </location>
</feature>
<evidence type="ECO:0000256" key="2">
    <source>
        <dbReference type="SAM" id="MobiDB-lite"/>
    </source>
</evidence>
<dbReference type="InterPro" id="IPR001683">
    <property type="entry name" value="PX_dom"/>
</dbReference>
<evidence type="ECO:0000256" key="1">
    <source>
        <dbReference type="ARBA" id="ARBA00010883"/>
    </source>
</evidence>
<dbReference type="Pfam" id="PF08628">
    <property type="entry name" value="Nexin_C"/>
    <property type="match status" value="1"/>
</dbReference>
<comment type="similarity">
    <text evidence="1">Belongs to the sorting nexin family.</text>
</comment>
<evidence type="ECO:0000313" key="7">
    <source>
        <dbReference type="Proteomes" id="UP000001261"/>
    </source>
</evidence>